<reference evidence="4" key="2">
    <citation type="submission" date="2025-08" db="UniProtKB">
        <authorList>
            <consortium name="Ensembl"/>
        </authorList>
    </citation>
    <scope>IDENTIFICATION</scope>
</reference>
<dbReference type="HOGENOM" id="CLU_1320493_0_0_1"/>
<dbReference type="PANTHER" id="PTHR10036:SF3">
    <property type="entry name" value="PROTEIN SLEEPLESS-RELATED"/>
    <property type="match status" value="1"/>
</dbReference>
<reference evidence="4" key="3">
    <citation type="submission" date="2025-09" db="UniProtKB">
        <authorList>
            <consortium name="Ensembl"/>
        </authorList>
    </citation>
    <scope>IDENTIFICATION</scope>
</reference>
<evidence type="ECO:0000313" key="5">
    <source>
        <dbReference type="Proteomes" id="UP000007875"/>
    </source>
</evidence>
<evidence type="ECO:0008006" key="6">
    <source>
        <dbReference type="Google" id="ProtNLM"/>
    </source>
</evidence>
<feature type="chain" id="PRO_5003577471" description="UPAR/Ly6 domain-containing protein" evidence="3">
    <location>
        <begin position="20"/>
        <end position="208"/>
    </location>
</feature>
<keyword evidence="2" id="KW-1015">Disulfide bond</keyword>
<keyword evidence="5" id="KW-1185">Reference proteome</keyword>
<protein>
    <recommendedName>
        <fullName evidence="6">UPAR/Ly6 domain-containing protein</fullName>
    </recommendedName>
</protein>
<evidence type="ECO:0000256" key="1">
    <source>
        <dbReference type="ARBA" id="ARBA00022729"/>
    </source>
</evidence>
<dbReference type="CDD" id="cd23539">
    <property type="entry name" value="TFP_LU_ECD_CinHb4_like"/>
    <property type="match status" value="1"/>
</dbReference>
<dbReference type="OMA" id="CYTESRV"/>
<feature type="signal peptide" evidence="3">
    <location>
        <begin position="1"/>
        <end position="19"/>
    </location>
</feature>
<organism evidence="4 5">
    <name type="scientific">Ciona savignyi</name>
    <name type="common">Pacific transparent sea squirt</name>
    <dbReference type="NCBI Taxonomy" id="51511"/>
    <lineage>
        <taxon>Eukaryota</taxon>
        <taxon>Metazoa</taxon>
        <taxon>Chordata</taxon>
        <taxon>Tunicata</taxon>
        <taxon>Ascidiacea</taxon>
        <taxon>Phlebobranchia</taxon>
        <taxon>Cionidae</taxon>
        <taxon>Ciona</taxon>
    </lineage>
</organism>
<dbReference type="Proteomes" id="UP000007875">
    <property type="component" value="Unassembled WGS sequence"/>
</dbReference>
<dbReference type="InParanoid" id="H2YAF0"/>
<evidence type="ECO:0000256" key="2">
    <source>
        <dbReference type="ARBA" id="ARBA00023157"/>
    </source>
</evidence>
<sequence>MCSLVVLVGFACLLSSVCSVPTSRFDCWSCKNMFSDEECTKEGEATLCNWNQVCYTESRVENGLYIINRGCKEINACEQLHMQNRTQCHPEINPSVCRTCCEKDHCNYHLDAGKGILNGSSEIPSTPNPVNGGSFIGARILNGGVTPKQPDEPKAPNCSHYIKPGPVPANLLPEEECRVNILPQCINSGSLRLCSAQATTFSKGRRVD</sequence>
<dbReference type="SUPFAM" id="SSF57302">
    <property type="entry name" value="Snake toxin-like"/>
    <property type="match status" value="1"/>
</dbReference>
<evidence type="ECO:0000313" key="4">
    <source>
        <dbReference type="Ensembl" id="ENSCSAVP00000002298.1"/>
    </source>
</evidence>
<keyword evidence="1 3" id="KW-0732">Signal</keyword>
<dbReference type="AlphaFoldDB" id="H2YAF0"/>
<dbReference type="GeneTree" id="ENSGT00640000092396"/>
<proteinExistence type="predicted"/>
<evidence type="ECO:0000256" key="3">
    <source>
        <dbReference type="SAM" id="SignalP"/>
    </source>
</evidence>
<name>H2YAF0_CIOSA</name>
<accession>H2YAF0</accession>
<reference evidence="5" key="1">
    <citation type="submission" date="2003-08" db="EMBL/GenBank/DDBJ databases">
        <authorList>
            <person name="Birren B."/>
            <person name="Nusbaum C."/>
            <person name="Abebe A."/>
            <person name="Abouelleil A."/>
            <person name="Adekoya E."/>
            <person name="Ait-zahra M."/>
            <person name="Allen N."/>
            <person name="Allen T."/>
            <person name="An P."/>
            <person name="Anderson M."/>
            <person name="Anderson S."/>
            <person name="Arachchi H."/>
            <person name="Armbruster J."/>
            <person name="Bachantsang P."/>
            <person name="Baldwin J."/>
            <person name="Barry A."/>
            <person name="Bayul T."/>
            <person name="Blitshsteyn B."/>
            <person name="Bloom T."/>
            <person name="Blye J."/>
            <person name="Boguslavskiy L."/>
            <person name="Borowsky M."/>
            <person name="Boukhgalter B."/>
            <person name="Brunache A."/>
            <person name="Butler J."/>
            <person name="Calixte N."/>
            <person name="Calvo S."/>
            <person name="Camarata J."/>
            <person name="Campo K."/>
            <person name="Chang J."/>
            <person name="Cheshatsang Y."/>
            <person name="Citroen M."/>
            <person name="Collymore A."/>
            <person name="Considine T."/>
            <person name="Cook A."/>
            <person name="Cooke P."/>
            <person name="Corum B."/>
            <person name="Cuomo C."/>
            <person name="David R."/>
            <person name="Dawoe T."/>
            <person name="Degray S."/>
            <person name="Dodge S."/>
            <person name="Dooley K."/>
            <person name="Dorje P."/>
            <person name="Dorjee K."/>
            <person name="Dorris L."/>
            <person name="Duffey N."/>
            <person name="Dupes A."/>
            <person name="Elkins T."/>
            <person name="Engels R."/>
            <person name="Erickson J."/>
            <person name="Farina A."/>
            <person name="Faro S."/>
            <person name="Ferreira P."/>
            <person name="Fischer H."/>
            <person name="Fitzgerald M."/>
            <person name="Foley K."/>
            <person name="Gage D."/>
            <person name="Galagan J."/>
            <person name="Gearin G."/>
            <person name="Gnerre S."/>
            <person name="Gnirke A."/>
            <person name="Goyette A."/>
            <person name="Graham J."/>
            <person name="Grandbois E."/>
            <person name="Gyaltsen K."/>
            <person name="Hafez N."/>
            <person name="Hagopian D."/>
            <person name="Hagos B."/>
            <person name="Hall J."/>
            <person name="Hatcher B."/>
            <person name="Heller A."/>
            <person name="Higgins H."/>
            <person name="Honan T."/>
            <person name="Horn A."/>
            <person name="Houde N."/>
            <person name="Hughes L."/>
            <person name="Hulme W."/>
            <person name="Husby E."/>
            <person name="Iliev I."/>
            <person name="Jaffe D."/>
            <person name="Jones C."/>
            <person name="Kamal M."/>
            <person name="Kamat A."/>
            <person name="Kamvysselis M."/>
            <person name="Karlsson E."/>
            <person name="Kells C."/>
            <person name="Kieu A."/>
            <person name="Kisner P."/>
            <person name="Kodira C."/>
            <person name="Kulbokas E."/>
            <person name="Labutti K."/>
            <person name="Lama D."/>
            <person name="Landers T."/>
            <person name="Leger J."/>
            <person name="Levine S."/>
            <person name="Lewis D."/>
            <person name="Lewis T."/>
            <person name="Lindblad-toh K."/>
            <person name="Liu X."/>
            <person name="Lokyitsang T."/>
            <person name="Lokyitsang Y."/>
            <person name="Lucien O."/>
            <person name="Lui A."/>
            <person name="Ma L.J."/>
            <person name="Mabbitt R."/>
            <person name="Macdonald J."/>
            <person name="Maclean C."/>
            <person name="Major J."/>
            <person name="Manning J."/>
            <person name="Marabella R."/>
            <person name="Maru K."/>
            <person name="Matthews C."/>
            <person name="Mauceli E."/>
            <person name="Mccarthy M."/>
            <person name="Mcdonough S."/>
            <person name="Mcghee T."/>
            <person name="Meldrim J."/>
            <person name="Meneus L."/>
            <person name="Mesirov J."/>
            <person name="Mihalev A."/>
            <person name="Mihova T."/>
            <person name="Mikkelsen T."/>
            <person name="Mlenga V."/>
            <person name="Moru K."/>
            <person name="Mozes J."/>
            <person name="Mulrain L."/>
            <person name="Munson G."/>
            <person name="Naylor J."/>
            <person name="Newes C."/>
            <person name="Nguyen C."/>
            <person name="Nguyen N."/>
            <person name="Nguyen T."/>
            <person name="Nicol R."/>
            <person name="Nielsen C."/>
            <person name="Nizzari M."/>
            <person name="Norbu C."/>
            <person name="Norbu N."/>
            <person name="O'donnell P."/>
            <person name="Okoawo O."/>
            <person name="O'leary S."/>
            <person name="Omotosho B."/>
            <person name="O'neill K."/>
            <person name="Osman S."/>
            <person name="Parker S."/>
            <person name="Perrin D."/>
            <person name="Phunkhang P."/>
            <person name="Piqani B."/>
            <person name="Purcell S."/>
            <person name="Rachupka T."/>
            <person name="Ramasamy U."/>
            <person name="Rameau R."/>
            <person name="Ray V."/>
            <person name="Raymond C."/>
            <person name="Retta R."/>
            <person name="Richardson S."/>
            <person name="Rise C."/>
            <person name="Rodriguez J."/>
            <person name="Rogers J."/>
            <person name="Rogov P."/>
            <person name="Rutman M."/>
            <person name="Schupbach R."/>
            <person name="Seaman C."/>
            <person name="Settipalli S."/>
            <person name="Sharpe T."/>
            <person name="Sheridan J."/>
            <person name="Sherpa N."/>
            <person name="Shi J."/>
            <person name="Smirnov S."/>
            <person name="Smith C."/>
            <person name="Sougnez C."/>
            <person name="Spencer B."/>
            <person name="Stalker J."/>
            <person name="Stange-thomann N."/>
            <person name="Stavropoulos S."/>
            <person name="Stetson K."/>
            <person name="Stone C."/>
            <person name="Stone S."/>
            <person name="Stubbs M."/>
            <person name="Talamas J."/>
            <person name="Tchuinga P."/>
            <person name="Tenzing P."/>
            <person name="Tesfaye S."/>
            <person name="Theodore J."/>
            <person name="Thoulutsang Y."/>
            <person name="Topham K."/>
            <person name="Towey S."/>
            <person name="Tsamla T."/>
            <person name="Tsomo N."/>
            <person name="Vallee D."/>
            <person name="Vassiliev H."/>
            <person name="Venkataraman V."/>
            <person name="Vinson J."/>
            <person name="Vo A."/>
            <person name="Wade C."/>
            <person name="Wang S."/>
            <person name="Wangchuk T."/>
            <person name="Wangdi T."/>
            <person name="Whittaker C."/>
            <person name="Wilkinson J."/>
            <person name="Wu Y."/>
            <person name="Wyman D."/>
            <person name="Yadav S."/>
            <person name="Yang S."/>
            <person name="Yang X."/>
            <person name="Yeager S."/>
            <person name="Yee E."/>
            <person name="Young G."/>
            <person name="Zainoun J."/>
            <person name="Zembeck L."/>
            <person name="Zimmer A."/>
            <person name="Zody M."/>
            <person name="Lander E."/>
        </authorList>
    </citation>
    <scope>NUCLEOTIDE SEQUENCE [LARGE SCALE GENOMIC DNA]</scope>
</reference>
<dbReference type="Ensembl" id="ENSCSAVT00000002336.1">
    <property type="protein sequence ID" value="ENSCSAVP00000002298.1"/>
    <property type="gene ID" value="ENSCSAVG00000001344.1"/>
</dbReference>
<dbReference type="PANTHER" id="PTHR10036">
    <property type="entry name" value="CD59 GLYCOPROTEIN"/>
    <property type="match status" value="1"/>
</dbReference>
<dbReference type="InterPro" id="IPR045860">
    <property type="entry name" value="Snake_toxin-like_sf"/>
</dbReference>